<proteinExistence type="predicted"/>
<evidence type="ECO:0000256" key="3">
    <source>
        <dbReference type="ARBA" id="ARBA00022640"/>
    </source>
</evidence>
<feature type="region of interest" description="Disordered" evidence="4">
    <location>
        <begin position="14"/>
        <end position="53"/>
    </location>
</feature>
<dbReference type="SUPFAM" id="SSF103511">
    <property type="entry name" value="Chlorophyll a-b binding protein"/>
    <property type="match status" value="1"/>
</dbReference>
<keyword evidence="2" id="KW-0150">Chloroplast</keyword>
<organism evidence="5">
    <name type="scientific">Ostreococcus mediterraneus</name>
    <dbReference type="NCBI Taxonomy" id="1486918"/>
    <lineage>
        <taxon>Eukaryota</taxon>
        <taxon>Viridiplantae</taxon>
        <taxon>Chlorophyta</taxon>
        <taxon>Mamiellophyceae</taxon>
        <taxon>Mamiellales</taxon>
        <taxon>Bathycoccaceae</taxon>
        <taxon>Ostreococcus</taxon>
    </lineage>
</organism>
<name>A0A7S0KLH4_9CHLO</name>
<dbReference type="AlphaFoldDB" id="A0A7S0KLH4"/>
<evidence type="ECO:0000313" key="5">
    <source>
        <dbReference type="EMBL" id="CAD8585623.1"/>
    </source>
</evidence>
<protein>
    <submittedName>
        <fullName evidence="5">Uncharacterized protein</fullName>
    </submittedName>
</protein>
<evidence type="ECO:0000256" key="2">
    <source>
        <dbReference type="ARBA" id="ARBA00022528"/>
    </source>
</evidence>
<dbReference type="Pfam" id="PF00504">
    <property type="entry name" value="Chloroa_b-bind"/>
    <property type="match status" value="1"/>
</dbReference>
<dbReference type="EMBL" id="HBEW01006563">
    <property type="protein sequence ID" value="CAD8585623.1"/>
    <property type="molecule type" value="Transcribed_RNA"/>
</dbReference>
<reference evidence="5" key="1">
    <citation type="submission" date="2021-01" db="EMBL/GenBank/DDBJ databases">
        <authorList>
            <person name="Corre E."/>
            <person name="Pelletier E."/>
            <person name="Niang G."/>
            <person name="Scheremetjew M."/>
            <person name="Finn R."/>
            <person name="Kale V."/>
            <person name="Holt S."/>
            <person name="Cochrane G."/>
            <person name="Meng A."/>
            <person name="Brown T."/>
            <person name="Cohen L."/>
        </authorList>
    </citation>
    <scope>NUCLEOTIDE SEQUENCE</scope>
    <source>
        <strain evidence="5">Clade-D-RCC2572</strain>
    </source>
</reference>
<evidence type="ECO:0000256" key="4">
    <source>
        <dbReference type="SAM" id="MobiDB-lite"/>
    </source>
</evidence>
<keyword evidence="3" id="KW-0934">Plastid</keyword>
<sequence length="199" mass="20623">MYATRSCCLPALFRAPSTQNRDSDGGVSTSTQKRSAVKVAAAPAQSPPQPPPPAAVDITIPTAEAMARAKASRTSSSASSSSSVAFGDAMNWNGWAPEVINGRCAMVGFVCARAGQAMSDADVSFMNLAHDHVAAMGSVILTIIVASFAPSALSRGAYTGEPTTKEDANETAFTASKEMIHGRLAMLAILAEVVLEMTR</sequence>
<dbReference type="GO" id="GO:0009507">
    <property type="term" value="C:chloroplast"/>
    <property type="evidence" value="ECO:0007669"/>
    <property type="project" value="UniProtKB-SubCell"/>
</dbReference>
<dbReference type="InterPro" id="IPR022796">
    <property type="entry name" value="Chloroa_b-bind"/>
</dbReference>
<dbReference type="Gene3D" id="1.10.3460.10">
    <property type="entry name" value="Chlorophyll a/b binding protein domain"/>
    <property type="match status" value="1"/>
</dbReference>
<feature type="compositionally biased region" description="Polar residues" evidence="4">
    <location>
        <begin position="16"/>
        <end position="34"/>
    </location>
</feature>
<gene>
    <name evidence="5" type="ORF">OMED0929_LOCUS5540</name>
</gene>
<evidence type="ECO:0000256" key="1">
    <source>
        <dbReference type="ARBA" id="ARBA00004229"/>
    </source>
</evidence>
<accession>A0A7S0KLH4</accession>
<comment type="subcellular location">
    <subcellularLocation>
        <location evidence="1">Plastid</location>
        <location evidence="1">Chloroplast</location>
    </subcellularLocation>
</comment>